<dbReference type="GO" id="GO:0051301">
    <property type="term" value="P:cell division"/>
    <property type="evidence" value="ECO:0007669"/>
    <property type="project" value="InterPro"/>
</dbReference>
<accession>A0AAW2RHY8</accession>
<evidence type="ECO:0000256" key="2">
    <source>
        <dbReference type="ARBA" id="ARBA00023054"/>
    </source>
</evidence>
<evidence type="ECO:0000313" key="7">
    <source>
        <dbReference type="EMBL" id="KAL0379693.1"/>
    </source>
</evidence>
<dbReference type="AlphaFoldDB" id="A0AAW2RHY8"/>
<dbReference type="EMBL" id="JACGWK010000001">
    <property type="protein sequence ID" value="KAL0379693.1"/>
    <property type="molecule type" value="Genomic_DNA"/>
</dbReference>
<dbReference type="InterPro" id="IPR042031">
    <property type="entry name" value="SKA1_MBD_sf"/>
</dbReference>
<gene>
    <name evidence="7" type="ORF">Sangu_0033600</name>
</gene>
<dbReference type="GO" id="GO:0007059">
    <property type="term" value="P:chromosome segregation"/>
    <property type="evidence" value="ECO:0007669"/>
    <property type="project" value="InterPro"/>
</dbReference>
<feature type="compositionally biased region" description="Basic and acidic residues" evidence="6">
    <location>
        <begin position="123"/>
        <end position="133"/>
    </location>
</feature>
<dbReference type="GO" id="GO:0000940">
    <property type="term" value="C:outer kinetochore"/>
    <property type="evidence" value="ECO:0007669"/>
    <property type="project" value="TreeGrafter"/>
</dbReference>
<name>A0AAW2RHY8_9LAMI</name>
<keyword evidence="2 5" id="KW-0175">Coiled coil</keyword>
<comment type="caution">
    <text evidence="7">The sequence shown here is derived from an EMBL/GenBank/DDBJ whole genome shotgun (WGS) entry which is preliminary data.</text>
</comment>
<reference evidence="7" key="1">
    <citation type="submission" date="2020-06" db="EMBL/GenBank/DDBJ databases">
        <authorList>
            <person name="Li T."/>
            <person name="Hu X."/>
            <person name="Zhang T."/>
            <person name="Song X."/>
            <person name="Zhang H."/>
            <person name="Dai N."/>
            <person name="Sheng W."/>
            <person name="Hou X."/>
            <person name="Wei L."/>
        </authorList>
    </citation>
    <scope>NUCLEOTIDE SEQUENCE</scope>
    <source>
        <strain evidence="7">G01</strain>
        <tissue evidence="7">Leaf</tissue>
    </source>
</reference>
<reference evidence="7" key="2">
    <citation type="journal article" date="2024" name="Plant">
        <title>Genomic evolution and insights into agronomic trait innovations of Sesamum species.</title>
        <authorList>
            <person name="Miao H."/>
            <person name="Wang L."/>
            <person name="Qu L."/>
            <person name="Liu H."/>
            <person name="Sun Y."/>
            <person name="Le M."/>
            <person name="Wang Q."/>
            <person name="Wei S."/>
            <person name="Zheng Y."/>
            <person name="Lin W."/>
            <person name="Duan Y."/>
            <person name="Cao H."/>
            <person name="Xiong S."/>
            <person name="Wang X."/>
            <person name="Wei L."/>
            <person name="Li C."/>
            <person name="Ma Q."/>
            <person name="Ju M."/>
            <person name="Zhao R."/>
            <person name="Li G."/>
            <person name="Mu C."/>
            <person name="Tian Q."/>
            <person name="Mei H."/>
            <person name="Zhang T."/>
            <person name="Gao T."/>
            <person name="Zhang H."/>
        </authorList>
    </citation>
    <scope>NUCLEOTIDE SEQUENCE</scope>
    <source>
        <strain evidence="7">G01</strain>
    </source>
</reference>
<organism evidence="7">
    <name type="scientific">Sesamum angustifolium</name>
    <dbReference type="NCBI Taxonomy" id="2727405"/>
    <lineage>
        <taxon>Eukaryota</taxon>
        <taxon>Viridiplantae</taxon>
        <taxon>Streptophyta</taxon>
        <taxon>Embryophyta</taxon>
        <taxon>Tracheophyta</taxon>
        <taxon>Spermatophyta</taxon>
        <taxon>Magnoliopsida</taxon>
        <taxon>eudicotyledons</taxon>
        <taxon>Gunneridae</taxon>
        <taxon>Pentapetalae</taxon>
        <taxon>asterids</taxon>
        <taxon>lamiids</taxon>
        <taxon>Lamiales</taxon>
        <taxon>Pedaliaceae</taxon>
        <taxon>Sesamum</taxon>
    </lineage>
</organism>
<dbReference type="GO" id="GO:0072686">
    <property type="term" value="C:mitotic spindle"/>
    <property type="evidence" value="ECO:0007669"/>
    <property type="project" value="TreeGrafter"/>
</dbReference>
<evidence type="ECO:0000256" key="4">
    <source>
        <dbReference type="ARBA" id="ARBA00075755"/>
    </source>
</evidence>
<proteinExistence type="inferred from homology"/>
<dbReference type="GO" id="GO:0008017">
    <property type="term" value="F:microtubule binding"/>
    <property type="evidence" value="ECO:0007669"/>
    <property type="project" value="InterPro"/>
</dbReference>
<feature type="region of interest" description="Disordered" evidence="6">
    <location>
        <begin position="123"/>
        <end position="149"/>
    </location>
</feature>
<dbReference type="Pfam" id="PF07160">
    <property type="entry name" value="SKA1"/>
    <property type="match status" value="1"/>
</dbReference>
<dbReference type="PANTHER" id="PTHR28573:SF1">
    <property type="entry name" value="SPINDLE AND KINETOCHORE-ASSOCIATED PROTEIN 1"/>
    <property type="match status" value="1"/>
</dbReference>
<evidence type="ECO:0000256" key="1">
    <source>
        <dbReference type="ARBA" id="ARBA00006836"/>
    </source>
</evidence>
<protein>
    <recommendedName>
        <fullName evidence="3">SKA complex subunit 1 homolog</fullName>
    </recommendedName>
    <alternativeName>
        <fullName evidence="4">Spindle and kinetochore-associated protein 1 homolog</fullName>
    </alternativeName>
</protein>
<dbReference type="InterPro" id="IPR009829">
    <property type="entry name" value="SKA1"/>
</dbReference>
<evidence type="ECO:0000256" key="5">
    <source>
        <dbReference type="SAM" id="Coils"/>
    </source>
</evidence>
<dbReference type="GO" id="GO:0005876">
    <property type="term" value="C:spindle microtubule"/>
    <property type="evidence" value="ECO:0007669"/>
    <property type="project" value="TreeGrafter"/>
</dbReference>
<sequence length="278" mass="30888">MDVKEAGTSLDSLVSSFNTRIADLQQLVIARNMYPASSISDLSAIDAALKGMELQVQNIKNRLRDETRAIPKAKKLIEAALQQQKKLGDYFPCVPSCIPERLTHLNQDANKCFNVQREEHKQELGFESLKPEEPAGPAPKEKKGRAPPPVWYVTGDELNSVPSYMKQRLTLDKVNAAIGDMAAYAEANAQLIAAPRKKLAENNLDKALGSNMLHVQELREIAMTDGVKGKHFFLETDIKGPSLKLDNTGRALLTVLRHLGRISETRIGHHRVIILLRP</sequence>
<comment type="similarity">
    <text evidence="1">Belongs to the SKA1 family.</text>
</comment>
<evidence type="ECO:0000256" key="6">
    <source>
        <dbReference type="SAM" id="MobiDB-lite"/>
    </source>
</evidence>
<feature type="coiled-coil region" evidence="5">
    <location>
        <begin position="42"/>
        <end position="69"/>
    </location>
</feature>
<evidence type="ECO:0000256" key="3">
    <source>
        <dbReference type="ARBA" id="ARBA00068507"/>
    </source>
</evidence>
<dbReference type="GO" id="GO:0000278">
    <property type="term" value="P:mitotic cell cycle"/>
    <property type="evidence" value="ECO:0007669"/>
    <property type="project" value="TreeGrafter"/>
</dbReference>
<dbReference type="GO" id="GO:0031110">
    <property type="term" value="P:regulation of microtubule polymerization or depolymerization"/>
    <property type="evidence" value="ECO:0007669"/>
    <property type="project" value="TreeGrafter"/>
</dbReference>
<dbReference type="Gene3D" id="1.10.10.1890">
    <property type="entry name" value="Ska1 microtubule binding domain-like"/>
    <property type="match status" value="1"/>
</dbReference>
<dbReference type="PANTHER" id="PTHR28573">
    <property type="entry name" value="SPINDLE AND KINETOCHORE-ASSOCIATED PROTEIN 1"/>
    <property type="match status" value="1"/>
</dbReference>
<dbReference type="FunFam" id="1.10.10.1890:FF:000002">
    <property type="entry name" value="Spindle and kinetochore-associated protein 1"/>
    <property type="match status" value="1"/>
</dbReference>